<protein>
    <submittedName>
        <fullName evidence="1">Uncharacterized protein</fullName>
    </submittedName>
</protein>
<gene>
    <name evidence="1" type="ORF">Ae201684_011619</name>
</gene>
<proteinExistence type="predicted"/>
<comment type="caution">
    <text evidence="1">The sequence shown here is derived from an EMBL/GenBank/DDBJ whole genome shotgun (WGS) entry which is preliminary data.</text>
</comment>
<dbReference type="EMBL" id="VJMJ01000147">
    <property type="protein sequence ID" value="KAF0731071.1"/>
    <property type="molecule type" value="Genomic_DNA"/>
</dbReference>
<keyword evidence="2" id="KW-1185">Reference proteome</keyword>
<organism evidence="1 2">
    <name type="scientific">Aphanomyces euteiches</name>
    <dbReference type="NCBI Taxonomy" id="100861"/>
    <lineage>
        <taxon>Eukaryota</taxon>
        <taxon>Sar</taxon>
        <taxon>Stramenopiles</taxon>
        <taxon>Oomycota</taxon>
        <taxon>Saprolegniomycetes</taxon>
        <taxon>Saprolegniales</taxon>
        <taxon>Verrucalvaceae</taxon>
        <taxon>Aphanomyces</taxon>
    </lineage>
</organism>
<reference evidence="1 2" key="1">
    <citation type="submission" date="2019-07" db="EMBL/GenBank/DDBJ databases">
        <title>Genomics analysis of Aphanomyces spp. identifies a new class of oomycete effector associated with host adaptation.</title>
        <authorList>
            <person name="Gaulin E."/>
        </authorList>
    </citation>
    <scope>NUCLEOTIDE SEQUENCE [LARGE SCALE GENOMIC DNA]</scope>
    <source>
        <strain evidence="1 2">ATCC 201684</strain>
    </source>
</reference>
<evidence type="ECO:0000313" key="2">
    <source>
        <dbReference type="Proteomes" id="UP000481153"/>
    </source>
</evidence>
<evidence type="ECO:0000313" key="1">
    <source>
        <dbReference type="EMBL" id="KAF0731071.1"/>
    </source>
</evidence>
<accession>A0A6G0WU99</accession>
<sequence>MLERFIHLSKSKRCLLRFGKETQEIAELSSPWQQQSPKDIRSKTIKDRAKHFMAKHNAIHQIGQCDCMAASAASNAVPDELVCDVVKIKVERAVRLGQCSWAVAIARSSRTHWQHALYRMFQVKEDGRCRVVGQCVCKQFPKEMVLS</sequence>
<dbReference type="AlphaFoldDB" id="A0A6G0WU99"/>
<name>A0A6G0WU99_9STRA</name>
<dbReference type="Proteomes" id="UP000481153">
    <property type="component" value="Unassembled WGS sequence"/>
</dbReference>